<accession>A0A850RCZ4</accession>
<dbReference type="Pfam" id="PF00005">
    <property type="entry name" value="ABC_tran"/>
    <property type="match status" value="1"/>
</dbReference>
<dbReference type="InterPro" id="IPR014216">
    <property type="entry name" value="ABC_transptr_CydD"/>
</dbReference>
<dbReference type="InterPro" id="IPR039421">
    <property type="entry name" value="Type_1_exporter"/>
</dbReference>
<proteinExistence type="predicted"/>
<evidence type="ECO:0000313" key="10">
    <source>
        <dbReference type="EMBL" id="NVY96638.1"/>
    </source>
</evidence>
<evidence type="ECO:0000313" key="11">
    <source>
        <dbReference type="Proteomes" id="UP000563523"/>
    </source>
</evidence>
<keyword evidence="6 7" id="KW-0472">Membrane</keyword>
<dbReference type="InterPro" id="IPR017871">
    <property type="entry name" value="ABC_transporter-like_CS"/>
</dbReference>
<keyword evidence="4" id="KW-0067">ATP-binding</keyword>
<dbReference type="SMART" id="SM00382">
    <property type="entry name" value="AAA"/>
    <property type="match status" value="1"/>
</dbReference>
<dbReference type="Pfam" id="PF00664">
    <property type="entry name" value="ABC_membrane"/>
    <property type="match status" value="1"/>
</dbReference>
<dbReference type="PROSITE" id="PS50893">
    <property type="entry name" value="ABC_TRANSPORTER_2"/>
    <property type="match status" value="1"/>
</dbReference>
<feature type="domain" description="ABC transmembrane type-1" evidence="9">
    <location>
        <begin position="18"/>
        <end position="299"/>
    </location>
</feature>
<evidence type="ECO:0000256" key="2">
    <source>
        <dbReference type="ARBA" id="ARBA00022692"/>
    </source>
</evidence>
<feature type="transmembrane region" description="Helical" evidence="7">
    <location>
        <begin position="157"/>
        <end position="178"/>
    </location>
</feature>
<dbReference type="EMBL" id="JABZEC010000004">
    <property type="protein sequence ID" value="NVY96638.1"/>
    <property type="molecule type" value="Genomic_DNA"/>
</dbReference>
<evidence type="ECO:0000256" key="5">
    <source>
        <dbReference type="ARBA" id="ARBA00022989"/>
    </source>
</evidence>
<dbReference type="GO" id="GO:0005886">
    <property type="term" value="C:plasma membrane"/>
    <property type="evidence" value="ECO:0007669"/>
    <property type="project" value="UniProtKB-SubCell"/>
</dbReference>
<feature type="transmembrane region" description="Helical" evidence="7">
    <location>
        <begin position="50"/>
        <end position="70"/>
    </location>
</feature>
<dbReference type="InterPro" id="IPR027417">
    <property type="entry name" value="P-loop_NTPase"/>
</dbReference>
<dbReference type="GO" id="GO:0016887">
    <property type="term" value="F:ATP hydrolysis activity"/>
    <property type="evidence" value="ECO:0007669"/>
    <property type="project" value="InterPro"/>
</dbReference>
<evidence type="ECO:0000256" key="1">
    <source>
        <dbReference type="ARBA" id="ARBA00004651"/>
    </source>
</evidence>
<dbReference type="GO" id="GO:0034040">
    <property type="term" value="F:ATPase-coupled lipid transmembrane transporter activity"/>
    <property type="evidence" value="ECO:0007669"/>
    <property type="project" value="TreeGrafter"/>
</dbReference>
<evidence type="ECO:0000259" key="8">
    <source>
        <dbReference type="PROSITE" id="PS50893"/>
    </source>
</evidence>
<dbReference type="CDD" id="cd18584">
    <property type="entry name" value="ABC_6TM_AarD_CydD"/>
    <property type="match status" value="1"/>
</dbReference>
<dbReference type="InterPro" id="IPR003439">
    <property type="entry name" value="ABC_transporter-like_ATP-bd"/>
</dbReference>
<dbReference type="SUPFAM" id="SSF52540">
    <property type="entry name" value="P-loop containing nucleoside triphosphate hydrolases"/>
    <property type="match status" value="1"/>
</dbReference>
<dbReference type="PROSITE" id="PS00211">
    <property type="entry name" value="ABC_TRANSPORTER_1"/>
    <property type="match status" value="1"/>
</dbReference>
<comment type="subcellular location">
    <subcellularLocation>
        <location evidence="1">Cell membrane</location>
        <topology evidence="1">Multi-pass membrane protein</topology>
    </subcellularLocation>
</comment>
<dbReference type="Gene3D" id="1.20.1560.10">
    <property type="entry name" value="ABC transporter type 1, transmembrane domain"/>
    <property type="match status" value="1"/>
</dbReference>
<evidence type="ECO:0000256" key="4">
    <source>
        <dbReference type="ARBA" id="ARBA00022840"/>
    </source>
</evidence>
<dbReference type="CDD" id="cd03228">
    <property type="entry name" value="ABCC_MRP_Like"/>
    <property type="match status" value="1"/>
</dbReference>
<reference evidence="10 11" key="1">
    <citation type="submission" date="2020-06" db="EMBL/GenBank/DDBJ databases">
        <authorList>
            <person name="Kang J."/>
        </authorList>
    </citation>
    <scope>NUCLEOTIDE SEQUENCE [LARGE SCALE GENOMIC DNA]</scope>
    <source>
        <strain evidence="10 11">DCY120</strain>
    </source>
</reference>
<feature type="transmembrane region" description="Helical" evidence="7">
    <location>
        <begin position="236"/>
        <end position="262"/>
    </location>
</feature>
<dbReference type="InterPro" id="IPR011527">
    <property type="entry name" value="ABC1_TM_dom"/>
</dbReference>
<protein>
    <submittedName>
        <fullName evidence="10">Thiol reductant ABC exporter subunit CydD</fullName>
    </submittedName>
</protein>
<dbReference type="SUPFAM" id="SSF90123">
    <property type="entry name" value="ABC transporter transmembrane region"/>
    <property type="match status" value="1"/>
</dbReference>
<evidence type="ECO:0000256" key="3">
    <source>
        <dbReference type="ARBA" id="ARBA00022741"/>
    </source>
</evidence>
<dbReference type="Proteomes" id="UP000563523">
    <property type="component" value="Unassembled WGS sequence"/>
</dbReference>
<dbReference type="GO" id="GO:0042883">
    <property type="term" value="P:cysteine transport"/>
    <property type="evidence" value="ECO:0007669"/>
    <property type="project" value="InterPro"/>
</dbReference>
<dbReference type="InterPro" id="IPR036640">
    <property type="entry name" value="ABC1_TM_sf"/>
</dbReference>
<dbReference type="PANTHER" id="PTHR24221:SF614">
    <property type="entry name" value="GLUTATHIONE_L-CYSTEINE TRANSPORT SYSTEM ATP-BINDING_PERMEASE PROTEIN CYDC"/>
    <property type="match status" value="1"/>
</dbReference>
<keyword evidence="5 7" id="KW-1133">Transmembrane helix</keyword>
<dbReference type="RefSeq" id="WP_176942797.1">
    <property type="nucleotide sequence ID" value="NZ_JABZEC010000004.1"/>
</dbReference>
<dbReference type="GO" id="GO:0005524">
    <property type="term" value="F:ATP binding"/>
    <property type="evidence" value="ECO:0007669"/>
    <property type="project" value="UniProtKB-KW"/>
</dbReference>
<keyword evidence="2 7" id="KW-0812">Transmembrane</keyword>
<dbReference type="PANTHER" id="PTHR24221">
    <property type="entry name" value="ATP-BINDING CASSETTE SUB-FAMILY B"/>
    <property type="match status" value="1"/>
</dbReference>
<feature type="transmembrane region" description="Helical" evidence="7">
    <location>
        <begin position="135"/>
        <end position="151"/>
    </location>
</feature>
<name>A0A850RCZ4_9LACO</name>
<feature type="domain" description="ABC transporter" evidence="8">
    <location>
        <begin position="333"/>
        <end position="570"/>
    </location>
</feature>
<sequence length="576" mass="64458">MIDKRLFQLPGVKSLFKLLAGLTLLQAFMILLQASFLTTALVNSWKRQPLATLLGPMFAFFIALALRHGLTWIKSRLLDRFATQTSENLRQQLLDQIYTNGAQLAASQGTGNLVTVALDGLDEVDNYLNLILSKFMNMMIIPWVILVYVFFQDVTSGIILILVFPVIILFMIILGYAAQAKADSQYAEYVVLSNHFLDALRGLTTLKMLGLSKRYTKNIYQVSEKYRQKTMSTLRIAILSTFALDWFTTLSIALLAVFLGLALMKGSLPLYPALVTLILAPEYFLPLRDFAGDYHATLNGKNAFTQIMELLHLPTITNRQQLPASPWQADSQLEIKNLNFQYDPRTASANLQDLTFSLHGFQHVGIIGPSGAGKSTLLQTLSGFLVPQGGSIKLNGHSLDHLAQEEWQKQFAYLPQNPYLFRATIADNIRFYEPQASEQAVAQAAAQAGLKTFLASLPQGLETVVGEGGRGISGGQAQRIMLARAFLAQERRVLIFDEPTAHLDIETEYALKQSIVPLMEQHLVLFATHRLHWLQQMDYIIVMDHGQIVTQGPRATLMQEKQGPFFDLITQMRGDF</sequence>
<comment type="caution">
    <text evidence="10">The sequence shown here is derived from an EMBL/GenBank/DDBJ whole genome shotgun (WGS) entry which is preliminary data.</text>
</comment>
<dbReference type="InterPro" id="IPR003593">
    <property type="entry name" value="AAA+_ATPase"/>
</dbReference>
<dbReference type="AlphaFoldDB" id="A0A850RCZ4"/>
<dbReference type="PROSITE" id="PS50929">
    <property type="entry name" value="ABC_TM1F"/>
    <property type="match status" value="1"/>
</dbReference>
<dbReference type="GO" id="GO:0140359">
    <property type="term" value="F:ABC-type transporter activity"/>
    <property type="evidence" value="ECO:0007669"/>
    <property type="project" value="InterPro"/>
</dbReference>
<evidence type="ECO:0000259" key="9">
    <source>
        <dbReference type="PROSITE" id="PS50929"/>
    </source>
</evidence>
<gene>
    <name evidence="10" type="primary">cydD</name>
    <name evidence="10" type="ORF">HU830_05615</name>
</gene>
<evidence type="ECO:0000256" key="6">
    <source>
        <dbReference type="ARBA" id="ARBA00023136"/>
    </source>
</evidence>
<keyword evidence="11" id="KW-1185">Reference proteome</keyword>
<keyword evidence="3" id="KW-0547">Nucleotide-binding</keyword>
<organism evidence="10 11">
    <name type="scientific">Bombilactobacillus apium</name>
    <dbReference type="NCBI Taxonomy" id="2675299"/>
    <lineage>
        <taxon>Bacteria</taxon>
        <taxon>Bacillati</taxon>
        <taxon>Bacillota</taxon>
        <taxon>Bacilli</taxon>
        <taxon>Lactobacillales</taxon>
        <taxon>Lactobacillaceae</taxon>
        <taxon>Bombilactobacillus</taxon>
    </lineage>
</organism>
<evidence type="ECO:0000256" key="7">
    <source>
        <dbReference type="SAM" id="Phobius"/>
    </source>
</evidence>
<dbReference type="NCBIfam" id="TIGR02857">
    <property type="entry name" value="CydD"/>
    <property type="match status" value="1"/>
</dbReference>
<dbReference type="Gene3D" id="3.40.50.300">
    <property type="entry name" value="P-loop containing nucleotide triphosphate hydrolases"/>
    <property type="match status" value="1"/>
</dbReference>